<evidence type="ECO:0000313" key="1">
    <source>
        <dbReference type="EMBL" id="KAJ1363977.1"/>
    </source>
</evidence>
<evidence type="ECO:0000313" key="2">
    <source>
        <dbReference type="Proteomes" id="UP001196413"/>
    </source>
</evidence>
<accession>A0AAD5MST2</accession>
<comment type="caution">
    <text evidence="1">The sequence shown here is derived from an EMBL/GenBank/DDBJ whole genome shotgun (WGS) entry which is preliminary data.</text>
</comment>
<proteinExistence type="predicted"/>
<dbReference type="InterPro" id="IPR011009">
    <property type="entry name" value="Kinase-like_dom_sf"/>
</dbReference>
<keyword evidence="2" id="KW-1185">Reference proteome</keyword>
<protein>
    <submittedName>
        <fullName evidence="1">Uncharacterized protein</fullName>
    </submittedName>
</protein>
<dbReference type="EMBL" id="JAHQIW010004841">
    <property type="protein sequence ID" value="KAJ1363977.1"/>
    <property type="molecule type" value="Genomic_DNA"/>
</dbReference>
<name>A0AAD5MST2_PARTN</name>
<gene>
    <name evidence="1" type="ORF">KIN20_023954</name>
</gene>
<organism evidence="1 2">
    <name type="scientific">Parelaphostrongylus tenuis</name>
    <name type="common">Meningeal worm</name>
    <dbReference type="NCBI Taxonomy" id="148309"/>
    <lineage>
        <taxon>Eukaryota</taxon>
        <taxon>Metazoa</taxon>
        <taxon>Ecdysozoa</taxon>
        <taxon>Nematoda</taxon>
        <taxon>Chromadorea</taxon>
        <taxon>Rhabditida</taxon>
        <taxon>Rhabditina</taxon>
        <taxon>Rhabditomorpha</taxon>
        <taxon>Strongyloidea</taxon>
        <taxon>Metastrongylidae</taxon>
        <taxon>Parelaphostrongylus</taxon>
    </lineage>
</organism>
<sequence>MKRCCSVLQHPAKNSNNSLTTLGSVLLKGIEGVSEVKSARDGTHGVHVKPRSSDISLIIIDNDEKSPPRSTTTSNQNTLKGYFHDKQRVCIILEFAEDGDLYERMKRKVKWDEAKAAKTVFSLHYSSFIFVDESTSHDVIKKLFQLGHLPKQQRRRFDSNDDQNKDPQLVRETVDNLPEPALKIAITLLS</sequence>
<reference evidence="1" key="1">
    <citation type="submission" date="2021-06" db="EMBL/GenBank/DDBJ databases">
        <title>Parelaphostrongylus tenuis whole genome reference sequence.</title>
        <authorList>
            <person name="Garwood T.J."/>
            <person name="Larsen P.A."/>
            <person name="Fountain-Jones N.M."/>
            <person name="Garbe J.R."/>
            <person name="Macchietto M.G."/>
            <person name="Kania S.A."/>
            <person name="Gerhold R.W."/>
            <person name="Richards J.E."/>
            <person name="Wolf T.M."/>
        </authorList>
    </citation>
    <scope>NUCLEOTIDE SEQUENCE</scope>
    <source>
        <strain evidence="1">MNPRO001-30</strain>
        <tissue evidence="1">Meninges</tissue>
    </source>
</reference>
<dbReference type="Proteomes" id="UP001196413">
    <property type="component" value="Unassembled WGS sequence"/>
</dbReference>
<dbReference type="SUPFAM" id="SSF56112">
    <property type="entry name" value="Protein kinase-like (PK-like)"/>
    <property type="match status" value="1"/>
</dbReference>
<dbReference type="AlphaFoldDB" id="A0AAD5MST2"/>